<comment type="caution">
    <text evidence="2">The sequence shown here is derived from an EMBL/GenBank/DDBJ whole genome shotgun (WGS) entry which is preliminary data.</text>
</comment>
<dbReference type="InterPro" id="IPR047589">
    <property type="entry name" value="DUF11_rpt"/>
</dbReference>
<evidence type="ECO:0000313" key="2">
    <source>
        <dbReference type="EMBL" id="PWK17629.1"/>
    </source>
</evidence>
<dbReference type="Pfam" id="PF01345">
    <property type="entry name" value="DUF11"/>
    <property type="match status" value="5"/>
</dbReference>
<dbReference type="AlphaFoldDB" id="A0A316DK35"/>
<dbReference type="InterPro" id="IPR001434">
    <property type="entry name" value="OmcB-like_DUF11"/>
</dbReference>
<reference evidence="2 3" key="1">
    <citation type="submission" date="2018-05" db="EMBL/GenBank/DDBJ databases">
        <title>Genomic Encyclopedia of Archaeal and Bacterial Type Strains, Phase II (KMG-II): from individual species to whole genera.</title>
        <authorList>
            <person name="Goeker M."/>
        </authorList>
    </citation>
    <scope>NUCLEOTIDE SEQUENCE [LARGE SCALE GENOMIC DNA]</scope>
    <source>
        <strain evidence="2 3">DSM 22214</strain>
    </source>
</reference>
<proteinExistence type="predicted"/>
<dbReference type="Gene3D" id="2.60.40.10">
    <property type="entry name" value="Immunoglobulins"/>
    <property type="match status" value="1"/>
</dbReference>
<dbReference type="PANTHER" id="PTHR34819">
    <property type="entry name" value="LARGE CYSTEINE-RICH PERIPLASMIC PROTEIN OMCB"/>
    <property type="match status" value="1"/>
</dbReference>
<dbReference type="EMBL" id="QGGO01000034">
    <property type="protein sequence ID" value="PWK17629.1"/>
    <property type="molecule type" value="Genomic_DNA"/>
</dbReference>
<dbReference type="OrthoDB" id="9773411at2"/>
<dbReference type="PANTHER" id="PTHR34819:SF3">
    <property type="entry name" value="CELL SURFACE PROTEIN"/>
    <property type="match status" value="1"/>
</dbReference>
<feature type="domain" description="DUF11" evidence="1">
    <location>
        <begin position="482"/>
        <end position="592"/>
    </location>
</feature>
<dbReference type="Proteomes" id="UP000245489">
    <property type="component" value="Unassembled WGS sequence"/>
</dbReference>
<dbReference type="InterPro" id="IPR051172">
    <property type="entry name" value="Chlamydia_OmcB"/>
</dbReference>
<name>A0A316DK35_9BACT</name>
<organism evidence="2 3">
    <name type="scientific">Arcicella aurantiaca</name>
    <dbReference type="NCBI Taxonomy" id="591202"/>
    <lineage>
        <taxon>Bacteria</taxon>
        <taxon>Pseudomonadati</taxon>
        <taxon>Bacteroidota</taxon>
        <taxon>Cytophagia</taxon>
        <taxon>Cytophagales</taxon>
        <taxon>Flectobacillaceae</taxon>
        <taxon>Arcicella</taxon>
    </lineage>
</organism>
<dbReference type="RefSeq" id="WP_109745003.1">
    <property type="nucleotide sequence ID" value="NZ_QGGO01000034.1"/>
</dbReference>
<feature type="domain" description="DUF11" evidence="1">
    <location>
        <begin position="730"/>
        <end position="837"/>
    </location>
</feature>
<dbReference type="InterPro" id="IPR013783">
    <property type="entry name" value="Ig-like_fold"/>
</dbReference>
<dbReference type="NCBIfam" id="TIGR01451">
    <property type="entry name" value="B_ant_repeat"/>
    <property type="match status" value="5"/>
</dbReference>
<feature type="domain" description="DUF11" evidence="1">
    <location>
        <begin position="234"/>
        <end position="344"/>
    </location>
</feature>
<gene>
    <name evidence="2" type="ORF">LV89_04345</name>
</gene>
<evidence type="ECO:0000259" key="1">
    <source>
        <dbReference type="Pfam" id="PF01345"/>
    </source>
</evidence>
<accession>A0A316DK35</accession>
<evidence type="ECO:0000313" key="3">
    <source>
        <dbReference type="Proteomes" id="UP000245489"/>
    </source>
</evidence>
<keyword evidence="3" id="KW-1185">Reference proteome</keyword>
<sequence>MNHIYTLAYGQDIVPRMAKSLILFLVMVLFFIPTKSLNAQTGTCNFKAGNVTLVLSGQSTGSNITSQLVLTNATGVIQYVSAANNTTLNNVTAGSYLAYGITYDASTNPNLAVGGNVNSVGFCYKTTSIPLNVCDCNNASGILSASVSGQTSIAGQVNKYVLTDGKGQILAIDNVPTFTGYGNGVYNIYGVSYDGNGTVNGLAVNNNISGVSGSCVSVTTGTGYIVCLPALVVSKAGPTTGTVGSNYNYTLSVSNNGVAPTSGVVTVTDVLPSGLTFVSGSGNGWSCAANGQTVTCTTSSSILPASSASIINLTVTPTQTGSFNNTASVSGGGDNTPSTSNSVNTVVSNPATPNLVISKSGPATGTVGVNFDYSLIVNNTGTAATNGGLVTVTDIIPTGLTFVSGTGTGWTCSASGQTVTCITNNVISVNGGSNITLTVNPTATGTVNNTANVVGGGDNTSSTSNLVTTVINAAPMPNLTLIKTGPSTATVGTNFTYTLTVNNTGTAPTNGLVSVTDAIPAGLSFVSATGSGWVCSAVGQNMTCTTNNPILVNGSSSIVLTVNPLSSGAVVNNASVVGGGDSTPSISNDVNTTINEAPTPNLVISKSGPVTGTVGTNYNYTLTINNTGTVATTGTITVTDALPAGLTFVSGSGTGWSCSGVGQTVTCTSTTAIIVNGTSTINLIVTPTQTGTYVNVASVTGGGDKTSSTSNSVTTQINPAPTPNLAMVKAGPTTATVGVNYNYTLTVSNTGTSNTNGQIVVSDVLPTGLNFVSGNGSGWSCSAVGQTVTCITNNAIAVGANSVITLVVNPVLSGNYNNTASVNGGGTTGNTNSNTVNTNVGCPTNINPGVLKY</sequence>
<protein>
    <submittedName>
        <fullName evidence="2">Putative repeat protein (TIGR01451 family)</fullName>
    </submittedName>
</protein>
<feature type="domain" description="DUF11" evidence="1">
    <location>
        <begin position="603"/>
        <end position="715"/>
    </location>
</feature>
<feature type="domain" description="DUF11" evidence="1">
    <location>
        <begin position="355"/>
        <end position="464"/>
    </location>
</feature>